<sequence>MRRPIARRTHPPAVSSLCCVQTEPLTRSGRRSICSNCSRPFPVCLCHLLPAQSIQITTQVVILFLHHPHEVQHKLFTTPILNETSDFIRDKGKDSILIAFDGTWNHAREMVKASEEFCHKGLFGD</sequence>
<protein>
    <submittedName>
        <fullName evidence="1">Uncharacterized protein</fullName>
    </submittedName>
</protein>
<accession>A0ACB9PJH7</accession>
<evidence type="ECO:0000313" key="1">
    <source>
        <dbReference type="EMBL" id="KAI4348688.1"/>
    </source>
</evidence>
<name>A0ACB9PJH7_BAUVA</name>
<reference evidence="1 2" key="1">
    <citation type="journal article" date="2022" name="DNA Res.">
        <title>Chromosomal-level genome assembly of the orchid tree Bauhinia variegata (Leguminosae; Cercidoideae) supports the allotetraploid origin hypothesis of Bauhinia.</title>
        <authorList>
            <person name="Zhong Y."/>
            <person name="Chen Y."/>
            <person name="Zheng D."/>
            <person name="Pang J."/>
            <person name="Liu Y."/>
            <person name="Luo S."/>
            <person name="Meng S."/>
            <person name="Qian L."/>
            <person name="Wei D."/>
            <person name="Dai S."/>
            <person name="Zhou R."/>
        </authorList>
    </citation>
    <scope>NUCLEOTIDE SEQUENCE [LARGE SCALE GENOMIC DNA]</scope>
    <source>
        <strain evidence="1">BV-YZ2020</strain>
    </source>
</reference>
<dbReference type="EMBL" id="CM039429">
    <property type="protein sequence ID" value="KAI4348688.1"/>
    <property type="molecule type" value="Genomic_DNA"/>
</dbReference>
<evidence type="ECO:0000313" key="2">
    <source>
        <dbReference type="Proteomes" id="UP000828941"/>
    </source>
</evidence>
<organism evidence="1 2">
    <name type="scientific">Bauhinia variegata</name>
    <name type="common">Purple orchid tree</name>
    <name type="synonym">Phanera variegata</name>
    <dbReference type="NCBI Taxonomy" id="167791"/>
    <lineage>
        <taxon>Eukaryota</taxon>
        <taxon>Viridiplantae</taxon>
        <taxon>Streptophyta</taxon>
        <taxon>Embryophyta</taxon>
        <taxon>Tracheophyta</taxon>
        <taxon>Spermatophyta</taxon>
        <taxon>Magnoliopsida</taxon>
        <taxon>eudicotyledons</taxon>
        <taxon>Gunneridae</taxon>
        <taxon>Pentapetalae</taxon>
        <taxon>rosids</taxon>
        <taxon>fabids</taxon>
        <taxon>Fabales</taxon>
        <taxon>Fabaceae</taxon>
        <taxon>Cercidoideae</taxon>
        <taxon>Cercideae</taxon>
        <taxon>Bauhiniinae</taxon>
        <taxon>Bauhinia</taxon>
    </lineage>
</organism>
<dbReference type="Proteomes" id="UP000828941">
    <property type="component" value="Chromosome 4"/>
</dbReference>
<comment type="caution">
    <text evidence="1">The sequence shown here is derived from an EMBL/GenBank/DDBJ whole genome shotgun (WGS) entry which is preliminary data.</text>
</comment>
<gene>
    <name evidence="1" type="ORF">L6164_009381</name>
</gene>
<proteinExistence type="predicted"/>
<keyword evidence="2" id="KW-1185">Reference proteome</keyword>